<organism evidence="3 4">
    <name type="scientific">Vanilla planifolia</name>
    <name type="common">Vanilla</name>
    <dbReference type="NCBI Taxonomy" id="51239"/>
    <lineage>
        <taxon>Eukaryota</taxon>
        <taxon>Viridiplantae</taxon>
        <taxon>Streptophyta</taxon>
        <taxon>Embryophyta</taxon>
        <taxon>Tracheophyta</taxon>
        <taxon>Spermatophyta</taxon>
        <taxon>Magnoliopsida</taxon>
        <taxon>Liliopsida</taxon>
        <taxon>Asparagales</taxon>
        <taxon>Orchidaceae</taxon>
        <taxon>Vanilloideae</taxon>
        <taxon>Vanilleae</taxon>
        <taxon>Vanilla</taxon>
    </lineage>
</organism>
<evidence type="ECO:0000256" key="2">
    <source>
        <dbReference type="SAM" id="Phobius"/>
    </source>
</evidence>
<evidence type="ECO:0000256" key="1">
    <source>
        <dbReference type="SAM" id="MobiDB-lite"/>
    </source>
</evidence>
<keyword evidence="2" id="KW-0812">Transmembrane</keyword>
<comment type="caution">
    <text evidence="3">The sequence shown here is derived from an EMBL/GenBank/DDBJ whole genome shotgun (WGS) entry which is preliminary data.</text>
</comment>
<dbReference type="Proteomes" id="UP000636800">
    <property type="component" value="Chromosome 5"/>
</dbReference>
<evidence type="ECO:0000313" key="4">
    <source>
        <dbReference type="Proteomes" id="UP000636800"/>
    </source>
</evidence>
<name>A0A835V2B4_VANPL</name>
<reference evidence="3 4" key="1">
    <citation type="journal article" date="2020" name="Nat. Food">
        <title>A phased Vanilla planifolia genome enables genetic improvement of flavour and production.</title>
        <authorList>
            <person name="Hasing T."/>
            <person name="Tang H."/>
            <person name="Brym M."/>
            <person name="Khazi F."/>
            <person name="Huang T."/>
            <person name="Chambers A.H."/>
        </authorList>
    </citation>
    <scope>NUCLEOTIDE SEQUENCE [LARGE SCALE GENOMIC DNA]</scope>
    <source>
        <tissue evidence="3">Leaf</tissue>
    </source>
</reference>
<feature type="transmembrane region" description="Helical" evidence="2">
    <location>
        <begin position="43"/>
        <end position="69"/>
    </location>
</feature>
<feature type="compositionally biased region" description="Low complexity" evidence="1">
    <location>
        <begin position="16"/>
        <end position="33"/>
    </location>
</feature>
<proteinExistence type="predicted"/>
<feature type="compositionally biased region" description="Basic and acidic residues" evidence="1">
    <location>
        <begin position="1"/>
        <end position="11"/>
    </location>
</feature>
<accession>A0A835V2B4</accession>
<keyword evidence="4" id="KW-1185">Reference proteome</keyword>
<dbReference type="EMBL" id="JADCNL010000005">
    <property type="protein sequence ID" value="KAG0481120.1"/>
    <property type="molecule type" value="Genomic_DNA"/>
</dbReference>
<gene>
    <name evidence="3" type="ORF">HPP92_011978</name>
</gene>
<keyword evidence="2" id="KW-0472">Membrane</keyword>
<sequence>MSATRSLRDRSPPPTSSSTRTTTTTTTTKATAMEARRRREAGFLFAILGSMAWMRGHSWATFMGGFWVLGDVAYREGGGSQRTEDVGGAMEVVVLSFCVPGRDSHRKGTDPAAMP</sequence>
<keyword evidence="2" id="KW-1133">Transmembrane helix</keyword>
<evidence type="ECO:0000313" key="3">
    <source>
        <dbReference type="EMBL" id="KAG0481120.1"/>
    </source>
</evidence>
<dbReference type="OrthoDB" id="5296287at2759"/>
<protein>
    <submittedName>
        <fullName evidence="3">Uncharacterized protein</fullName>
    </submittedName>
</protein>
<dbReference type="AlphaFoldDB" id="A0A835V2B4"/>
<feature type="region of interest" description="Disordered" evidence="1">
    <location>
        <begin position="1"/>
        <end position="33"/>
    </location>
</feature>